<keyword evidence="2" id="KW-1185">Reference proteome</keyword>
<protein>
    <recommendedName>
        <fullName evidence="3">Carboxylesterase type B domain-containing protein</fullName>
    </recommendedName>
</protein>
<gene>
    <name evidence="1" type="ORF">AFUS01_LOCUS2482</name>
</gene>
<evidence type="ECO:0000313" key="2">
    <source>
        <dbReference type="Proteomes" id="UP000708208"/>
    </source>
</evidence>
<sequence length="75" mass="8161">IRGIDAEELVAYLGGQVTPKLYHNFATFGPTIENSDGADVYLSEDPLTLMERGQLVNKVPWMLGANNNEGLILVA</sequence>
<dbReference type="Proteomes" id="UP000708208">
    <property type="component" value="Unassembled WGS sequence"/>
</dbReference>
<feature type="non-terminal residue" evidence="1">
    <location>
        <position position="1"/>
    </location>
</feature>
<dbReference type="OrthoDB" id="19653at2759"/>
<reference evidence="1" key="1">
    <citation type="submission" date="2021-06" db="EMBL/GenBank/DDBJ databases">
        <authorList>
            <person name="Hodson N. C."/>
            <person name="Mongue J. A."/>
            <person name="Jaron S. K."/>
        </authorList>
    </citation>
    <scope>NUCLEOTIDE SEQUENCE</scope>
</reference>
<feature type="non-terminal residue" evidence="1">
    <location>
        <position position="75"/>
    </location>
</feature>
<proteinExistence type="predicted"/>
<organism evidence="1 2">
    <name type="scientific">Allacma fusca</name>
    <dbReference type="NCBI Taxonomy" id="39272"/>
    <lineage>
        <taxon>Eukaryota</taxon>
        <taxon>Metazoa</taxon>
        <taxon>Ecdysozoa</taxon>
        <taxon>Arthropoda</taxon>
        <taxon>Hexapoda</taxon>
        <taxon>Collembola</taxon>
        <taxon>Symphypleona</taxon>
        <taxon>Sminthuridae</taxon>
        <taxon>Allacma</taxon>
    </lineage>
</organism>
<evidence type="ECO:0008006" key="3">
    <source>
        <dbReference type="Google" id="ProtNLM"/>
    </source>
</evidence>
<dbReference type="EMBL" id="CAJVCH010014203">
    <property type="protein sequence ID" value="CAG7677652.1"/>
    <property type="molecule type" value="Genomic_DNA"/>
</dbReference>
<dbReference type="AlphaFoldDB" id="A0A8J2J5S2"/>
<name>A0A8J2J5S2_9HEXA</name>
<evidence type="ECO:0000313" key="1">
    <source>
        <dbReference type="EMBL" id="CAG7677652.1"/>
    </source>
</evidence>
<comment type="caution">
    <text evidence="1">The sequence shown here is derived from an EMBL/GenBank/DDBJ whole genome shotgun (WGS) entry which is preliminary data.</text>
</comment>
<accession>A0A8J2J5S2</accession>